<keyword evidence="1" id="KW-0472">Membrane</keyword>
<dbReference type="EMBL" id="LCYC01000041">
    <property type="protein sequence ID" value="KWV74024.1"/>
    <property type="molecule type" value="Genomic_DNA"/>
</dbReference>
<dbReference type="SUPFAM" id="SSF160355">
    <property type="entry name" value="Bacterial polysaccharide co-polymerase-like"/>
    <property type="match status" value="2"/>
</dbReference>
<dbReference type="RefSeq" id="WP_056791864.1">
    <property type="nucleotide sequence ID" value="NZ_LCYC01000041.1"/>
</dbReference>
<organism evidence="2 3">
    <name type="scientific">Pseudomonas fluorescens</name>
    <dbReference type="NCBI Taxonomy" id="294"/>
    <lineage>
        <taxon>Bacteria</taxon>
        <taxon>Pseudomonadati</taxon>
        <taxon>Pseudomonadota</taxon>
        <taxon>Gammaproteobacteria</taxon>
        <taxon>Pseudomonadales</taxon>
        <taxon>Pseudomonadaceae</taxon>
        <taxon>Pseudomonas</taxon>
    </lineage>
</organism>
<gene>
    <name evidence="2" type="ORF">PFL603g_02938</name>
</gene>
<dbReference type="Proteomes" id="UP000063434">
    <property type="component" value="Unassembled WGS sequence"/>
</dbReference>
<comment type="caution">
    <text evidence="2">The sequence shown here is derived from an EMBL/GenBank/DDBJ whole genome shotgun (WGS) entry which is preliminary data.</text>
</comment>
<evidence type="ECO:0000256" key="1">
    <source>
        <dbReference type="SAM" id="Phobius"/>
    </source>
</evidence>
<dbReference type="Gene3D" id="3.30.1890.10">
    <property type="entry name" value="FepE-like"/>
    <property type="match status" value="2"/>
</dbReference>
<feature type="transmembrane region" description="Helical" evidence="1">
    <location>
        <begin position="394"/>
        <end position="416"/>
    </location>
</feature>
<feature type="transmembrane region" description="Helical" evidence="1">
    <location>
        <begin position="31"/>
        <end position="48"/>
    </location>
</feature>
<dbReference type="AlphaFoldDB" id="A0A120FZ32"/>
<proteinExistence type="predicted"/>
<dbReference type="PANTHER" id="PTHR32309:SF13">
    <property type="entry name" value="FERRIC ENTEROBACTIN TRANSPORT PROTEIN FEPE"/>
    <property type="match status" value="1"/>
</dbReference>
<evidence type="ECO:0000313" key="3">
    <source>
        <dbReference type="Proteomes" id="UP000063434"/>
    </source>
</evidence>
<keyword evidence="1" id="KW-0812">Transmembrane</keyword>
<dbReference type="GO" id="GO:0004713">
    <property type="term" value="F:protein tyrosine kinase activity"/>
    <property type="evidence" value="ECO:0007669"/>
    <property type="project" value="TreeGrafter"/>
</dbReference>
<reference evidence="2 3" key="1">
    <citation type="submission" date="2015-05" db="EMBL/GenBank/DDBJ databases">
        <title>A genomic and transcriptomic approach to investigate the blue pigment phenotype in Pseudomonas fluorescens.</title>
        <authorList>
            <person name="Andreani N.A."/>
            <person name="Cardazzo B."/>
        </authorList>
    </citation>
    <scope>NUCLEOTIDE SEQUENCE [LARGE SCALE GENOMIC DNA]</scope>
    <source>
        <strain evidence="2 3">Ps_40</strain>
    </source>
</reference>
<evidence type="ECO:0000313" key="2">
    <source>
        <dbReference type="EMBL" id="KWV74024.1"/>
    </source>
</evidence>
<dbReference type="InterPro" id="IPR050445">
    <property type="entry name" value="Bact_polysacc_biosynth/exp"/>
</dbReference>
<sequence>MSSSLRSVLIPQHKKIDSLALITNIWRQKTIIFSASALIASIFAAYAFSVTPEYKVSSVLRPAAINELDALNRSEVYVLPPGEALVRVGMALESYEIRMEFFRSHQKLFEGFVRPGRNLQQAFEEFNKKSISLMLSDKDKVDSLSSYLKLELNYPKGIDGVSILNGFVDYAIENERDHISADLTVIINNRLKEIDGRLAAARSSYDTWKEARIASLSESDRIRRAQLQDELQGLRTQLHSLNSNRIAELNEAITIAKKLNIMMPASPTSVGDDAHSGSVSMRTEINNQQIPLYFMGVNALEAERTVLLQRKSNDFTERRISQIAKELKLLESNREIEVLKSRVNDELFLTDVQPLRAEKARLLSVNKDMSNLRLVAIDKEALEPTSQVSPNRPLLIIGGLLLGLVIGCAIAFFRVIKHMLRESKL</sequence>
<dbReference type="PANTHER" id="PTHR32309">
    <property type="entry name" value="TYROSINE-PROTEIN KINASE"/>
    <property type="match status" value="1"/>
</dbReference>
<evidence type="ECO:0008006" key="4">
    <source>
        <dbReference type="Google" id="ProtNLM"/>
    </source>
</evidence>
<accession>A0A120FZ32</accession>
<dbReference type="PATRIC" id="fig|294.195.peg.3143"/>
<keyword evidence="1" id="KW-1133">Transmembrane helix</keyword>
<name>A0A120FZ32_PSEFL</name>
<protein>
    <recommendedName>
        <fullName evidence="4">Chain-length determining protein</fullName>
    </recommendedName>
</protein>
<dbReference type="GO" id="GO:0005886">
    <property type="term" value="C:plasma membrane"/>
    <property type="evidence" value="ECO:0007669"/>
    <property type="project" value="TreeGrafter"/>
</dbReference>